<gene>
    <name evidence="3" type="ORF">FCALED_LOCUS1890</name>
</gene>
<evidence type="ECO:0000256" key="1">
    <source>
        <dbReference type="SAM" id="Coils"/>
    </source>
</evidence>
<organism evidence="3 4">
    <name type="scientific">Funneliformis caledonium</name>
    <dbReference type="NCBI Taxonomy" id="1117310"/>
    <lineage>
        <taxon>Eukaryota</taxon>
        <taxon>Fungi</taxon>
        <taxon>Fungi incertae sedis</taxon>
        <taxon>Mucoromycota</taxon>
        <taxon>Glomeromycotina</taxon>
        <taxon>Glomeromycetes</taxon>
        <taxon>Glomerales</taxon>
        <taxon>Glomeraceae</taxon>
        <taxon>Funneliformis</taxon>
    </lineage>
</organism>
<evidence type="ECO:0000313" key="3">
    <source>
        <dbReference type="EMBL" id="CAG8464049.1"/>
    </source>
</evidence>
<dbReference type="GO" id="GO:0039694">
    <property type="term" value="P:viral RNA genome replication"/>
    <property type="evidence" value="ECO:0007669"/>
    <property type="project" value="InterPro"/>
</dbReference>
<protein>
    <submittedName>
        <fullName evidence="3">3569_t:CDS:1</fullName>
    </submittedName>
</protein>
<comment type="caution">
    <text evidence="3">The sequence shown here is derived from an EMBL/GenBank/DDBJ whole genome shotgun (WGS) entry which is preliminary data.</text>
</comment>
<dbReference type="Proteomes" id="UP000789570">
    <property type="component" value="Unassembled WGS sequence"/>
</dbReference>
<feature type="coiled-coil region" evidence="1">
    <location>
        <begin position="27"/>
        <end position="71"/>
    </location>
</feature>
<dbReference type="PROSITE" id="PS50507">
    <property type="entry name" value="RDRP_SSRNA_POS"/>
    <property type="match status" value="1"/>
</dbReference>
<evidence type="ECO:0000313" key="4">
    <source>
        <dbReference type="Proteomes" id="UP000789570"/>
    </source>
</evidence>
<feature type="domain" description="RdRp catalytic" evidence="2">
    <location>
        <begin position="1"/>
        <end position="75"/>
    </location>
</feature>
<sequence>MCGDSENLIVDTENDILALSMMSMAKFDCCKEANRRLEETNQKLESENISIRTKRDTIESLQIELMKLKINGDDL</sequence>
<dbReference type="AlphaFoldDB" id="A0A9N8VRM8"/>
<name>A0A9N8VRM8_9GLOM</name>
<proteinExistence type="predicted"/>
<dbReference type="GO" id="GO:0003968">
    <property type="term" value="F:RNA-directed RNA polymerase activity"/>
    <property type="evidence" value="ECO:0007669"/>
    <property type="project" value="InterPro"/>
</dbReference>
<accession>A0A9N8VRM8</accession>
<evidence type="ECO:0000259" key="2">
    <source>
        <dbReference type="PROSITE" id="PS50507"/>
    </source>
</evidence>
<dbReference type="EMBL" id="CAJVPQ010000263">
    <property type="protein sequence ID" value="CAG8464049.1"/>
    <property type="molecule type" value="Genomic_DNA"/>
</dbReference>
<reference evidence="3" key="1">
    <citation type="submission" date="2021-06" db="EMBL/GenBank/DDBJ databases">
        <authorList>
            <person name="Kallberg Y."/>
            <person name="Tangrot J."/>
            <person name="Rosling A."/>
        </authorList>
    </citation>
    <scope>NUCLEOTIDE SEQUENCE</scope>
    <source>
        <strain evidence="3">UK204</strain>
    </source>
</reference>
<dbReference type="InterPro" id="IPR007094">
    <property type="entry name" value="RNA-dir_pol_PSvirus"/>
</dbReference>
<keyword evidence="4" id="KW-1185">Reference proteome</keyword>
<keyword evidence="1" id="KW-0175">Coiled coil</keyword>